<feature type="domain" description="Carrier" evidence="3">
    <location>
        <begin position="552"/>
        <end position="630"/>
    </location>
</feature>
<dbReference type="GeneID" id="20667428"/>
<dbReference type="eggNOG" id="KOG1178">
    <property type="taxonomic scope" value="Eukaryota"/>
</dbReference>
<gene>
    <name evidence="4" type="primary">nps12</name>
    <name evidence="4" type="ORF">HETIRDRAFT_153301</name>
</gene>
<accession>W4KAZ0</accession>
<dbReference type="Gene3D" id="3.40.50.12780">
    <property type="entry name" value="N-terminal domain of ligase-like"/>
    <property type="match status" value="1"/>
</dbReference>
<dbReference type="InterPro" id="IPR013120">
    <property type="entry name" value="FAR_NAD-bd"/>
</dbReference>
<dbReference type="KEGG" id="hir:HETIRDRAFT_153301"/>
<dbReference type="SUPFAM" id="SSF51735">
    <property type="entry name" value="NAD(P)-binding Rossmann-fold domains"/>
    <property type="match status" value="1"/>
</dbReference>
<dbReference type="RefSeq" id="XP_009544891.1">
    <property type="nucleotide sequence ID" value="XM_009546596.1"/>
</dbReference>
<organism evidence="4 5">
    <name type="scientific">Heterobasidion irregulare (strain TC 32-1)</name>
    <dbReference type="NCBI Taxonomy" id="747525"/>
    <lineage>
        <taxon>Eukaryota</taxon>
        <taxon>Fungi</taxon>
        <taxon>Dikarya</taxon>
        <taxon>Basidiomycota</taxon>
        <taxon>Agaricomycotina</taxon>
        <taxon>Agaricomycetes</taxon>
        <taxon>Russulales</taxon>
        <taxon>Bondarzewiaceae</taxon>
        <taxon>Heterobasidion</taxon>
        <taxon>Heterobasidion annosum species complex</taxon>
    </lineage>
</organism>
<dbReference type="Gene3D" id="3.40.50.720">
    <property type="entry name" value="NAD(P)-binding Rossmann-like Domain"/>
    <property type="match status" value="1"/>
</dbReference>
<dbReference type="Pfam" id="PF00550">
    <property type="entry name" value="PP-binding"/>
    <property type="match status" value="1"/>
</dbReference>
<dbReference type="Pfam" id="PF23562">
    <property type="entry name" value="AMP-binding_C_3"/>
    <property type="match status" value="1"/>
</dbReference>
<dbReference type="InterPro" id="IPR020806">
    <property type="entry name" value="PKS_PP-bd"/>
</dbReference>
<keyword evidence="1" id="KW-0596">Phosphopantetheine</keyword>
<evidence type="ECO:0000313" key="5">
    <source>
        <dbReference type="Proteomes" id="UP000030671"/>
    </source>
</evidence>
<dbReference type="InterPro" id="IPR042099">
    <property type="entry name" value="ANL_N_sf"/>
</dbReference>
<evidence type="ECO:0000256" key="1">
    <source>
        <dbReference type="ARBA" id="ARBA00022450"/>
    </source>
</evidence>
<dbReference type="InParanoid" id="W4KAZ0"/>
<evidence type="ECO:0000259" key="3">
    <source>
        <dbReference type="PROSITE" id="PS50075"/>
    </source>
</evidence>
<dbReference type="InterPro" id="IPR009081">
    <property type="entry name" value="PP-bd_ACP"/>
</dbReference>
<dbReference type="SMART" id="SM00823">
    <property type="entry name" value="PKS_PP"/>
    <property type="match status" value="1"/>
</dbReference>
<dbReference type="EMBL" id="KI925457">
    <property type="protein sequence ID" value="ETW82535.1"/>
    <property type="molecule type" value="Genomic_DNA"/>
</dbReference>
<dbReference type="Gene3D" id="1.10.1200.10">
    <property type="entry name" value="ACP-like"/>
    <property type="match status" value="1"/>
</dbReference>
<dbReference type="PROSITE" id="PS50075">
    <property type="entry name" value="CARRIER"/>
    <property type="match status" value="1"/>
</dbReference>
<keyword evidence="2" id="KW-0597">Phosphoprotein</keyword>
<evidence type="ECO:0000313" key="4">
    <source>
        <dbReference type="EMBL" id="ETW82535.1"/>
    </source>
</evidence>
<dbReference type="PANTHER" id="PTHR43439:SF2">
    <property type="entry name" value="ENZYME, PUTATIVE (JCVI)-RELATED"/>
    <property type="match status" value="1"/>
</dbReference>
<dbReference type="Proteomes" id="UP000030671">
    <property type="component" value="Unassembled WGS sequence"/>
</dbReference>
<dbReference type="GO" id="GO:0031177">
    <property type="term" value="F:phosphopantetheine binding"/>
    <property type="evidence" value="ECO:0007669"/>
    <property type="project" value="InterPro"/>
</dbReference>
<dbReference type="Pfam" id="PF00501">
    <property type="entry name" value="AMP-binding"/>
    <property type="match status" value="1"/>
</dbReference>
<dbReference type="PROSITE" id="PS00455">
    <property type="entry name" value="AMP_BINDING"/>
    <property type="match status" value="1"/>
</dbReference>
<dbReference type="OrthoDB" id="429813at2759"/>
<dbReference type="SUPFAM" id="SSF56801">
    <property type="entry name" value="Acetyl-CoA synthetase-like"/>
    <property type="match status" value="1"/>
</dbReference>
<dbReference type="STRING" id="747525.W4KAZ0"/>
<dbReference type="AlphaFoldDB" id="W4KAZ0"/>
<keyword evidence="5" id="KW-1185">Reference proteome</keyword>
<sequence length="1043" mass="114446">MPVPQFSALSLTDLVAIRARDQPDHVAFYTGIDETGDPLRPLTYFQVQQAVNRLCAHYAPIGLTLPAITPLPQRTIAIFTSTAIDESLLEIALAKLGLSPLLLSVNNSTPAVAHLCKLTHATHLIYGSKYLDVASEAQRLLKEQGYELEIVPEMRFPLWGPDGVQEAKILPFKPVLTPSEEAERVAVILHSSGSTGFPKPVYITHRGMIANLHGHIPQPGFSALPVYHGFGHFSGFRCFYNGVPFTLFPPHLPLTSANICRIIESSPTPCKQCFAVPYVIKLMAETEEGTRALAAFDAVSYAGAALPDDLGDRLTAAGVNILSIYGTTETGALLNSKRDFATDKSWNWLRATGLILSYMSMEPRGANTYEMVVKDGWPPKIETNRPDGSYATKDLFIRHEEKGDGNWYKYCGRLDDTLVQVLGEKTNPVPIELAIRGNSPYIAEAIVFGAGRPQVGCLILPSELGRELSKDREAFFEKVWPVIEEANAQAPTHSRLLPEMVHILPYGTDIPVATKMTILRPACYAKFKDIIGEIYDRFENGNGIAKLILSKPELEKFIFDAIAQTLGATRSAALNNTADLFAFGVDSLQATRIRNICQKELDVGGHTLGQNIVYENPSINKLAEYILSLRSGQDARESDEYQHAKMFAMVERWSSKFDVRKSTPSNGQQTASASHIIVLTGATGSLGAHILQQLVSSQSVSKVICLSRAKSHAESLARVQESLQLRQRYLSAAEQAKVLSFAANVNEDQLGLTSTEYEILRSEATTVIHNAWPVNFVLGIDSFDEHIGGVVNLINLCIRSSKAQLPTFYFSSSVGTQQGVANQVCAEDFSDSPATASPMGYARSKWVVEKVCQRAAKDTPINVGVLRIGQLVGDTENGVWNETEAWPLLFKGANAVGALPLLNERPSWLPVDIAGRAIVEIATQPTPPKSVVYHVLNYNTTSTWDRILSGLKQAGVRFDTVSREEWLERVAKSDPDGSRNPTIKLLGFYRNRIGKADERPPMEFSVEIASKAAPSIASCPAITEDLVGRWVDHWRTTGFLSAE</sequence>
<dbReference type="InterPro" id="IPR020845">
    <property type="entry name" value="AMP-binding_CS"/>
</dbReference>
<dbReference type="InterPro" id="IPR036291">
    <property type="entry name" value="NAD(P)-bd_dom_sf"/>
</dbReference>
<dbReference type="Pfam" id="PF07993">
    <property type="entry name" value="NAD_binding_4"/>
    <property type="match status" value="1"/>
</dbReference>
<dbReference type="InterPro" id="IPR051414">
    <property type="entry name" value="Adenylate-forming_Reductase"/>
</dbReference>
<proteinExistence type="predicted"/>
<dbReference type="SUPFAM" id="SSF47336">
    <property type="entry name" value="ACP-like"/>
    <property type="match status" value="1"/>
</dbReference>
<dbReference type="HOGENOM" id="CLU_002220_2_1_1"/>
<dbReference type="PANTHER" id="PTHR43439">
    <property type="entry name" value="PHENYLACETATE-COENZYME A LIGASE"/>
    <property type="match status" value="1"/>
</dbReference>
<name>W4KAZ0_HETIT</name>
<reference evidence="4 5" key="1">
    <citation type="journal article" date="2012" name="New Phytol.">
        <title>Insight into trade-off between wood decay and parasitism from the genome of a fungal forest pathogen.</title>
        <authorList>
            <person name="Olson A."/>
            <person name="Aerts A."/>
            <person name="Asiegbu F."/>
            <person name="Belbahri L."/>
            <person name="Bouzid O."/>
            <person name="Broberg A."/>
            <person name="Canback B."/>
            <person name="Coutinho P.M."/>
            <person name="Cullen D."/>
            <person name="Dalman K."/>
            <person name="Deflorio G."/>
            <person name="van Diepen L.T."/>
            <person name="Dunand C."/>
            <person name="Duplessis S."/>
            <person name="Durling M."/>
            <person name="Gonthier P."/>
            <person name="Grimwood J."/>
            <person name="Fossdal C.G."/>
            <person name="Hansson D."/>
            <person name="Henrissat B."/>
            <person name="Hietala A."/>
            <person name="Himmelstrand K."/>
            <person name="Hoffmeister D."/>
            <person name="Hogberg N."/>
            <person name="James T.Y."/>
            <person name="Karlsson M."/>
            <person name="Kohler A."/>
            <person name="Kues U."/>
            <person name="Lee Y.H."/>
            <person name="Lin Y.C."/>
            <person name="Lind M."/>
            <person name="Lindquist E."/>
            <person name="Lombard V."/>
            <person name="Lucas S."/>
            <person name="Lunden K."/>
            <person name="Morin E."/>
            <person name="Murat C."/>
            <person name="Park J."/>
            <person name="Raffaello T."/>
            <person name="Rouze P."/>
            <person name="Salamov A."/>
            <person name="Schmutz J."/>
            <person name="Solheim H."/>
            <person name="Stahlberg J."/>
            <person name="Velez H."/>
            <person name="de Vries R.P."/>
            <person name="Wiebenga A."/>
            <person name="Woodward S."/>
            <person name="Yakovlev I."/>
            <person name="Garbelotto M."/>
            <person name="Martin F."/>
            <person name="Grigoriev I.V."/>
            <person name="Stenlid J."/>
        </authorList>
    </citation>
    <scope>NUCLEOTIDE SEQUENCE [LARGE SCALE GENOMIC DNA]</scope>
    <source>
        <strain evidence="4 5">TC 32-1</strain>
    </source>
</reference>
<dbReference type="InterPro" id="IPR036736">
    <property type="entry name" value="ACP-like_sf"/>
</dbReference>
<protein>
    <submittedName>
        <fullName evidence="4">Putative three-domain protein</fullName>
    </submittedName>
</protein>
<dbReference type="InterPro" id="IPR000873">
    <property type="entry name" value="AMP-dep_synth/lig_dom"/>
</dbReference>
<evidence type="ECO:0000256" key="2">
    <source>
        <dbReference type="ARBA" id="ARBA00022553"/>
    </source>
</evidence>